<dbReference type="AlphaFoldDB" id="A0A2H0DW94"/>
<keyword evidence="1" id="KW-0175">Coiled coil</keyword>
<gene>
    <name evidence="4" type="ORF">COW82_02100</name>
</gene>
<reference evidence="4 5" key="1">
    <citation type="submission" date="2017-09" db="EMBL/GenBank/DDBJ databases">
        <title>Depth-based differentiation of microbial function through sediment-hosted aquifers and enrichment of novel symbionts in the deep terrestrial subsurface.</title>
        <authorList>
            <person name="Probst A.J."/>
            <person name="Ladd B."/>
            <person name="Jarett J.K."/>
            <person name="Geller-Mcgrath D.E."/>
            <person name="Sieber C.M."/>
            <person name="Emerson J.B."/>
            <person name="Anantharaman K."/>
            <person name="Thomas B.C."/>
            <person name="Malmstrom R."/>
            <person name="Stieglmeier M."/>
            <person name="Klingl A."/>
            <person name="Woyke T."/>
            <person name="Ryan C.M."/>
            <person name="Banfield J.F."/>
        </authorList>
    </citation>
    <scope>NUCLEOTIDE SEQUENCE [LARGE SCALE GENOMIC DNA]</scope>
    <source>
        <strain evidence="4">CG22_combo_CG10-13_8_21_14_all_43_18</strain>
    </source>
</reference>
<dbReference type="InterPro" id="IPR028098">
    <property type="entry name" value="Glyco_trans_4-like_N"/>
</dbReference>
<dbReference type="InterPro" id="IPR050194">
    <property type="entry name" value="Glycosyltransferase_grp1"/>
</dbReference>
<dbReference type="Pfam" id="PF13439">
    <property type="entry name" value="Glyco_transf_4"/>
    <property type="match status" value="1"/>
</dbReference>
<organism evidence="4 5">
    <name type="scientific">Candidatus Campbellbacteria bacterium CG22_combo_CG10-13_8_21_14_all_43_18</name>
    <dbReference type="NCBI Taxonomy" id="1974530"/>
    <lineage>
        <taxon>Bacteria</taxon>
        <taxon>Candidatus Campbelliibacteriota</taxon>
    </lineage>
</organism>
<dbReference type="CDD" id="cd03801">
    <property type="entry name" value="GT4_PimA-like"/>
    <property type="match status" value="2"/>
</dbReference>
<evidence type="ECO:0000256" key="1">
    <source>
        <dbReference type="SAM" id="Coils"/>
    </source>
</evidence>
<accession>A0A2H0DW94</accession>
<dbReference type="PANTHER" id="PTHR45947:SF3">
    <property type="entry name" value="SULFOQUINOVOSYL TRANSFERASE SQD2"/>
    <property type="match status" value="1"/>
</dbReference>
<protein>
    <recommendedName>
        <fullName evidence="6">Glycosyl transferase family 1 domain-containing protein</fullName>
    </recommendedName>
</protein>
<dbReference type="Gene3D" id="3.40.50.2000">
    <property type="entry name" value="Glycogen Phosphorylase B"/>
    <property type="match status" value="4"/>
</dbReference>
<dbReference type="EMBL" id="PCTS01000029">
    <property type="protein sequence ID" value="PIP86426.1"/>
    <property type="molecule type" value="Genomic_DNA"/>
</dbReference>
<proteinExistence type="predicted"/>
<feature type="domain" description="Glycosyltransferase subfamily 4-like N-terminal" evidence="3">
    <location>
        <begin position="15"/>
        <end position="188"/>
    </location>
</feature>
<evidence type="ECO:0000313" key="5">
    <source>
        <dbReference type="Proteomes" id="UP000231276"/>
    </source>
</evidence>
<dbReference type="Proteomes" id="UP000231276">
    <property type="component" value="Unassembled WGS sequence"/>
</dbReference>
<evidence type="ECO:0000259" key="3">
    <source>
        <dbReference type="Pfam" id="PF13439"/>
    </source>
</evidence>
<dbReference type="InterPro" id="IPR001296">
    <property type="entry name" value="Glyco_trans_1"/>
</dbReference>
<comment type="caution">
    <text evidence="4">The sequence shown here is derived from an EMBL/GenBank/DDBJ whole genome shotgun (WGS) entry which is preliminary data.</text>
</comment>
<feature type="domain" description="Glycosyl transferase family 1" evidence="2">
    <location>
        <begin position="201"/>
        <end position="366"/>
    </location>
</feature>
<dbReference type="SUPFAM" id="SSF53756">
    <property type="entry name" value="UDP-Glycosyltransferase/glycogen phosphorylase"/>
    <property type="match status" value="2"/>
</dbReference>
<evidence type="ECO:0000313" key="4">
    <source>
        <dbReference type="EMBL" id="PIP86426.1"/>
    </source>
</evidence>
<evidence type="ECO:0000259" key="2">
    <source>
        <dbReference type="Pfam" id="PF00534"/>
    </source>
</evidence>
<feature type="coiled-coil region" evidence="1">
    <location>
        <begin position="591"/>
        <end position="620"/>
    </location>
</feature>
<name>A0A2H0DW94_9BACT</name>
<sequence length="723" mass="83551">MKTLIFSLAYYPDYVGGAEVAIKEITDKISEKDMSFDMITLRLNKRQSKFEKIGNINVYRVGFGFLTLDKFSAPIDGFFKAFRLNKEEKYDFLWAMMANQMSVAAALFKIFNKKIPLILSVQEGDEEKHLKRYVGGNDFLYRIFIRPWHLMIFKLADRATVISRYLEERVLQNNFKGPIFYVPNGVDMKNFSKKEPEEKLEELKKSLGLEKTDRIIITTSRLVEKNRVEDIILSLNYLSPEYKALILGSGHLLYKLQNLAEKEKLLDRVKFLGFIDRSEIPKYLALSDVFVRPSLSEGMGVSFIEAMASNLPVVATPVGGIVDFLKDEETGLFCEVKNPKSLAEAVKKIEKNKELRERIIQNAIKMTKERFTWDFISKEMLGSFYPFKDRKKIIIATGVCPPKMGGPSYYAHNLSKEFRGLGQNVKIVTYGMEARLPSGLRHLFYFLKLFLKSLGADFILALDTLSVGLPSAAVRSLTRSRLLIRTGGDFLWEQYIERIGPEILLSRFYESAPKFTAKEKKVFNLTKYVLKRADILLFSTKYQRDIFLNAYGPDISKTRIVENFYGPKKEAFSPRKKIFLWAGRDIRFKNSQRMKEAFALAREENRNIELEIHKDIKQEELFKKMARSYAVMNISIGEISPNFIMEAIAFNKPFILTKETGIYDRVRDIAIFADPMDIKDIKEKILFLADDNNYEAQKKKIERFGFRHSYGEIAEEILKIAGC</sequence>
<dbReference type="PANTHER" id="PTHR45947">
    <property type="entry name" value="SULFOQUINOVOSYL TRANSFERASE SQD2"/>
    <property type="match status" value="1"/>
</dbReference>
<evidence type="ECO:0008006" key="6">
    <source>
        <dbReference type="Google" id="ProtNLM"/>
    </source>
</evidence>
<dbReference type="Pfam" id="PF00534">
    <property type="entry name" value="Glycos_transf_1"/>
    <property type="match status" value="1"/>
</dbReference>
<dbReference type="GO" id="GO:0016757">
    <property type="term" value="F:glycosyltransferase activity"/>
    <property type="evidence" value="ECO:0007669"/>
    <property type="project" value="InterPro"/>
</dbReference>